<feature type="domain" description="N-terminal Ras-GEF" evidence="2">
    <location>
        <begin position="93"/>
        <end position="201"/>
    </location>
</feature>
<dbReference type="InterPro" id="IPR000651">
    <property type="entry name" value="Ras-like_Gua-exchang_fac_N"/>
</dbReference>
<dbReference type="InterPro" id="IPR023578">
    <property type="entry name" value="Ras_GEF_dom_sf"/>
</dbReference>
<evidence type="ECO:0000256" key="1">
    <source>
        <dbReference type="PROSITE-ProRule" id="PRU00135"/>
    </source>
</evidence>
<organism evidence="3 4">
    <name type="scientific">Varanus komodoensis</name>
    <name type="common">Komodo dragon</name>
    <dbReference type="NCBI Taxonomy" id="61221"/>
    <lineage>
        <taxon>Eukaryota</taxon>
        <taxon>Metazoa</taxon>
        <taxon>Chordata</taxon>
        <taxon>Craniata</taxon>
        <taxon>Vertebrata</taxon>
        <taxon>Euteleostomi</taxon>
        <taxon>Lepidosauria</taxon>
        <taxon>Squamata</taxon>
        <taxon>Bifurcata</taxon>
        <taxon>Unidentata</taxon>
        <taxon>Episquamata</taxon>
        <taxon>Toxicofera</taxon>
        <taxon>Anguimorpha</taxon>
        <taxon>Paleoanguimorpha</taxon>
        <taxon>Varanoidea</taxon>
        <taxon>Varanidae</taxon>
        <taxon>Varanus</taxon>
    </lineage>
</organism>
<dbReference type="SUPFAM" id="SSF48366">
    <property type="entry name" value="Ras GEF"/>
    <property type="match status" value="1"/>
</dbReference>
<reference evidence="3" key="1">
    <citation type="submission" date="2025-08" db="UniProtKB">
        <authorList>
            <consortium name="Ensembl"/>
        </authorList>
    </citation>
    <scope>IDENTIFICATION</scope>
</reference>
<evidence type="ECO:0000313" key="3">
    <source>
        <dbReference type="Ensembl" id="ENSVKKP00000002916.1"/>
    </source>
</evidence>
<evidence type="ECO:0000313" key="4">
    <source>
        <dbReference type="Proteomes" id="UP000694545"/>
    </source>
</evidence>
<proteinExistence type="predicted"/>
<sequence>MRVFLRLGGCLEPGGPAERVLLTRTRWYCLPVKVGAGGRAGGRAARAETRVPLTRVPPQAPVTLREEADEGVIYTVASRPPGGAAGPGTPAGQSRVLKAGSLPRLARHLLEAAALGDACYVPAFLATYRTFAAPHVVLGLLLDRCALCSDRLQGQPHVECVTEVKAGSPVPRTQDARCRLATLTGPLWDTAAAGWNGRSGG</sequence>
<protein>
    <recommendedName>
        <fullName evidence="2">N-terminal Ras-GEF domain-containing protein</fullName>
    </recommendedName>
</protein>
<keyword evidence="1" id="KW-0344">Guanine-nucleotide releasing factor</keyword>
<dbReference type="Ensembl" id="ENSVKKT00000002995.1">
    <property type="protein sequence ID" value="ENSVKKP00000002916.1"/>
    <property type="gene ID" value="ENSVKKG00000002280.1"/>
</dbReference>
<reference evidence="3" key="2">
    <citation type="submission" date="2025-09" db="UniProtKB">
        <authorList>
            <consortium name="Ensembl"/>
        </authorList>
    </citation>
    <scope>IDENTIFICATION</scope>
</reference>
<dbReference type="Gene3D" id="1.20.870.10">
    <property type="entry name" value="Son of sevenless (SoS) protein Chain: S domain 1"/>
    <property type="match status" value="1"/>
</dbReference>
<dbReference type="Proteomes" id="UP000694545">
    <property type="component" value="Unplaced"/>
</dbReference>
<dbReference type="AlphaFoldDB" id="A0A8D2KRZ8"/>
<accession>A0A8D2KRZ8</accession>
<dbReference type="Pfam" id="PF00618">
    <property type="entry name" value="RasGEF_N"/>
    <property type="match status" value="1"/>
</dbReference>
<evidence type="ECO:0000259" key="2">
    <source>
        <dbReference type="PROSITE" id="PS50212"/>
    </source>
</evidence>
<dbReference type="PROSITE" id="PS50212">
    <property type="entry name" value="RASGEF_NTER"/>
    <property type="match status" value="1"/>
</dbReference>
<dbReference type="GO" id="GO:0005085">
    <property type="term" value="F:guanyl-nucleotide exchange factor activity"/>
    <property type="evidence" value="ECO:0007669"/>
    <property type="project" value="UniProtKB-KW"/>
</dbReference>
<name>A0A8D2KRZ8_VARKO</name>
<keyword evidence="4" id="KW-1185">Reference proteome</keyword>